<dbReference type="EMBL" id="MU007038">
    <property type="protein sequence ID" value="KAF2430593.1"/>
    <property type="molecule type" value="Genomic_DNA"/>
</dbReference>
<evidence type="ECO:0000256" key="5">
    <source>
        <dbReference type="SAM" id="MobiDB-lite"/>
    </source>
</evidence>
<dbReference type="Gene3D" id="2.120.10.80">
    <property type="entry name" value="Kelch-type beta propeller"/>
    <property type="match status" value="1"/>
</dbReference>
<dbReference type="AlphaFoldDB" id="A0A9P4NSH6"/>
<comment type="subcellular location">
    <subcellularLocation>
        <location evidence="1">Membrane</location>
        <topology evidence="1">Single-pass membrane protein</topology>
    </subcellularLocation>
</comment>
<keyword evidence="3 6" id="KW-1133">Transmembrane helix</keyword>
<dbReference type="GO" id="GO:0016020">
    <property type="term" value="C:membrane"/>
    <property type="evidence" value="ECO:0007669"/>
    <property type="project" value="UniProtKB-SubCell"/>
</dbReference>
<reference evidence="7" key="1">
    <citation type="journal article" date="2020" name="Stud. Mycol.">
        <title>101 Dothideomycetes genomes: a test case for predicting lifestyles and emergence of pathogens.</title>
        <authorList>
            <person name="Haridas S."/>
            <person name="Albert R."/>
            <person name="Binder M."/>
            <person name="Bloem J."/>
            <person name="Labutti K."/>
            <person name="Salamov A."/>
            <person name="Andreopoulos B."/>
            <person name="Baker S."/>
            <person name="Barry K."/>
            <person name="Bills G."/>
            <person name="Bluhm B."/>
            <person name="Cannon C."/>
            <person name="Castanera R."/>
            <person name="Culley D."/>
            <person name="Daum C."/>
            <person name="Ezra D."/>
            <person name="Gonzalez J."/>
            <person name="Henrissat B."/>
            <person name="Kuo A."/>
            <person name="Liang C."/>
            <person name="Lipzen A."/>
            <person name="Lutzoni F."/>
            <person name="Magnuson J."/>
            <person name="Mondo S."/>
            <person name="Nolan M."/>
            <person name="Ohm R."/>
            <person name="Pangilinan J."/>
            <person name="Park H.-J."/>
            <person name="Ramirez L."/>
            <person name="Alfaro M."/>
            <person name="Sun H."/>
            <person name="Tritt A."/>
            <person name="Yoshinaga Y."/>
            <person name="Zwiers L.-H."/>
            <person name="Turgeon B."/>
            <person name="Goodwin S."/>
            <person name="Spatafora J."/>
            <person name="Crous P."/>
            <person name="Grigoriev I."/>
        </authorList>
    </citation>
    <scope>NUCLEOTIDE SEQUENCE</scope>
    <source>
        <strain evidence="7">CBS 130266</strain>
    </source>
</reference>
<evidence type="ECO:0008006" key="9">
    <source>
        <dbReference type="Google" id="ProtNLM"/>
    </source>
</evidence>
<dbReference type="SUPFAM" id="SSF117281">
    <property type="entry name" value="Kelch motif"/>
    <property type="match status" value="1"/>
</dbReference>
<accession>A0A9P4NSH6</accession>
<dbReference type="GO" id="GO:0071944">
    <property type="term" value="C:cell periphery"/>
    <property type="evidence" value="ECO:0007669"/>
    <property type="project" value="UniProtKB-ARBA"/>
</dbReference>
<feature type="region of interest" description="Disordered" evidence="5">
    <location>
        <begin position="332"/>
        <end position="369"/>
    </location>
</feature>
<keyword evidence="4 6" id="KW-0472">Membrane</keyword>
<keyword evidence="2 6" id="KW-0812">Transmembrane</keyword>
<evidence type="ECO:0000256" key="1">
    <source>
        <dbReference type="ARBA" id="ARBA00004167"/>
    </source>
</evidence>
<proteinExistence type="predicted"/>
<dbReference type="InterPro" id="IPR015915">
    <property type="entry name" value="Kelch-typ_b-propeller"/>
</dbReference>
<dbReference type="OrthoDB" id="5352000at2759"/>
<feature type="non-terminal residue" evidence="7">
    <location>
        <position position="652"/>
    </location>
</feature>
<evidence type="ECO:0000256" key="6">
    <source>
        <dbReference type="SAM" id="Phobius"/>
    </source>
</evidence>
<feature type="compositionally biased region" description="Polar residues" evidence="5">
    <location>
        <begin position="596"/>
        <end position="626"/>
    </location>
</feature>
<evidence type="ECO:0000256" key="4">
    <source>
        <dbReference type="ARBA" id="ARBA00023136"/>
    </source>
</evidence>
<organism evidence="7 8">
    <name type="scientific">Tothia fuscella</name>
    <dbReference type="NCBI Taxonomy" id="1048955"/>
    <lineage>
        <taxon>Eukaryota</taxon>
        <taxon>Fungi</taxon>
        <taxon>Dikarya</taxon>
        <taxon>Ascomycota</taxon>
        <taxon>Pezizomycotina</taxon>
        <taxon>Dothideomycetes</taxon>
        <taxon>Pleosporomycetidae</taxon>
        <taxon>Venturiales</taxon>
        <taxon>Cylindrosympodiaceae</taxon>
        <taxon>Tothia</taxon>
    </lineage>
</organism>
<evidence type="ECO:0000256" key="2">
    <source>
        <dbReference type="ARBA" id="ARBA00022692"/>
    </source>
</evidence>
<dbReference type="Proteomes" id="UP000800235">
    <property type="component" value="Unassembled WGS sequence"/>
</dbReference>
<dbReference type="PANTHER" id="PTHR15549:SF30">
    <property type="entry name" value="MID2 DOMAIN-CONTAINING PROTEIN"/>
    <property type="match status" value="1"/>
</dbReference>
<evidence type="ECO:0000256" key="3">
    <source>
        <dbReference type="ARBA" id="ARBA00022989"/>
    </source>
</evidence>
<feature type="region of interest" description="Disordered" evidence="5">
    <location>
        <begin position="457"/>
        <end position="482"/>
    </location>
</feature>
<evidence type="ECO:0000313" key="7">
    <source>
        <dbReference type="EMBL" id="KAF2430593.1"/>
    </source>
</evidence>
<name>A0A9P4NSH6_9PEZI</name>
<keyword evidence="8" id="KW-1185">Reference proteome</keyword>
<dbReference type="InterPro" id="IPR051694">
    <property type="entry name" value="Immunoregulatory_rcpt-like"/>
</dbReference>
<gene>
    <name evidence="7" type="ORF">EJ08DRAFT_561312</name>
</gene>
<protein>
    <recommendedName>
        <fullName evidence="9">Galactose oxidase</fullName>
    </recommendedName>
</protein>
<sequence length="652" mass="69169">MSLPKPRIDLKDHCSAVFDNTVYVYSPAGFQSLSLTEGAEWETLPDGVSVTGAVCTAGNNALYIVGGTANSTTSNYLGLQRYSPSDKSWETLSPIVPVTQGRLNHGATFINSSASILVYAGSQTPGDTIASSQTFLIATKAPFQVLSFNSQAAPPLFAPILLPWDQQRGLMIGGAADNKRVFTFGQPEGWVDLGTTLVEPVGATTTVKYSLITGDDSSKVLEKYNLGVTPNEVTRTALWANNAPARVGQIVGGPPAKRRRTRRDLTVDNWPAYNNSLAPTVVRAGYSIAEASSGLVVMTGGASDEPLAIFDQRQNTWVNATSLLVSKEQIPLSSPTSSSLPSVSVVSPTSSGSSSATSTSGPVAGSGQPKSKVLTVLGGTLGGIFALAAILILILMILRWKRKKVKVQEKEVNEKNDRLSFADQGAEFMHEAGGSRGRAYSQSLNSSVNSLQIFQNSKGAKTSKTGHKRGMPSDSSQLGLTKAKSPLGISEPLEMSQMKEKPAPIAAAMAGAQPDADSERSRSNGWSRYFANNEVTNLASMQATGRTTYGTDETYRSSGDVSRSDYDDRNMSNSSVRPLELNLGPKFDGQRLSRVATGSPTMGRSQNDVSQGLTAQISRAESTSSRGSDHNIYGYASTRDGSSRDGASTWTP</sequence>
<comment type="caution">
    <text evidence="7">The sequence shown here is derived from an EMBL/GenBank/DDBJ whole genome shotgun (WGS) entry which is preliminary data.</text>
</comment>
<feature type="compositionally biased region" description="Polar residues" evidence="5">
    <location>
        <begin position="541"/>
        <end position="561"/>
    </location>
</feature>
<dbReference type="PANTHER" id="PTHR15549">
    <property type="entry name" value="PAIRED IMMUNOGLOBULIN-LIKE TYPE 2 RECEPTOR"/>
    <property type="match status" value="1"/>
</dbReference>
<evidence type="ECO:0000313" key="8">
    <source>
        <dbReference type="Proteomes" id="UP000800235"/>
    </source>
</evidence>
<feature type="region of interest" description="Disordered" evidence="5">
    <location>
        <begin position="541"/>
        <end position="652"/>
    </location>
</feature>
<feature type="transmembrane region" description="Helical" evidence="6">
    <location>
        <begin position="376"/>
        <end position="398"/>
    </location>
</feature>